<dbReference type="HAMAP" id="MF_03100">
    <property type="entry name" value="Endonuc_su_Slx1"/>
    <property type="match status" value="1"/>
</dbReference>
<reference evidence="13" key="1">
    <citation type="submission" date="2024-06" db="EMBL/GenBank/DDBJ databases">
        <authorList>
            <person name="Liu X."/>
            <person name="Lenzi L."/>
            <person name="Haldenby T S."/>
            <person name="Uol C."/>
        </authorList>
    </citation>
    <scope>NUCLEOTIDE SEQUENCE</scope>
</reference>
<dbReference type="GO" id="GO:0017108">
    <property type="term" value="F:5'-flap endonuclease activity"/>
    <property type="evidence" value="ECO:0007669"/>
    <property type="project" value="InterPro"/>
</dbReference>
<dbReference type="PROSITE" id="PS50164">
    <property type="entry name" value="GIY_YIG"/>
    <property type="match status" value="1"/>
</dbReference>
<proteinExistence type="inferred from homology"/>
<keyword evidence="8 11" id="KW-0233">DNA recombination</keyword>
<comment type="subunit">
    <text evidence="11">Forms a heterodimer with a member of the SLX4 family.</text>
</comment>
<dbReference type="Gene3D" id="3.40.1440.10">
    <property type="entry name" value="GIY-YIG endonuclease"/>
    <property type="match status" value="1"/>
</dbReference>
<organism evidence="13 14">
    <name type="scientific">Calicophoron daubneyi</name>
    <name type="common">Rumen fluke</name>
    <name type="synonym">Paramphistomum daubneyi</name>
    <dbReference type="NCBI Taxonomy" id="300641"/>
    <lineage>
        <taxon>Eukaryota</taxon>
        <taxon>Metazoa</taxon>
        <taxon>Spiralia</taxon>
        <taxon>Lophotrochozoa</taxon>
        <taxon>Platyhelminthes</taxon>
        <taxon>Trematoda</taxon>
        <taxon>Digenea</taxon>
        <taxon>Plagiorchiida</taxon>
        <taxon>Pronocephalata</taxon>
        <taxon>Paramphistomoidea</taxon>
        <taxon>Paramphistomidae</taxon>
        <taxon>Calicophoron</taxon>
    </lineage>
</organism>
<evidence type="ECO:0000256" key="5">
    <source>
        <dbReference type="ARBA" id="ARBA00022771"/>
    </source>
</evidence>
<comment type="subcellular location">
    <subcellularLocation>
        <location evidence="11">Nucleus</location>
    </subcellularLocation>
</comment>
<evidence type="ECO:0000256" key="7">
    <source>
        <dbReference type="ARBA" id="ARBA00022833"/>
    </source>
</evidence>
<feature type="domain" description="GIY-YIG" evidence="12">
    <location>
        <begin position="20"/>
        <end position="105"/>
    </location>
</feature>
<evidence type="ECO:0000313" key="14">
    <source>
        <dbReference type="Proteomes" id="UP001497525"/>
    </source>
</evidence>
<dbReference type="GO" id="GO:0033557">
    <property type="term" value="C:Slx1-Slx4 complex"/>
    <property type="evidence" value="ECO:0007669"/>
    <property type="project" value="UniProtKB-UniRule"/>
</dbReference>
<dbReference type="EC" id="3.1.-.-" evidence="11"/>
<dbReference type="InterPro" id="IPR000305">
    <property type="entry name" value="GIY-YIG_endonuc"/>
</dbReference>
<dbReference type="Gene3D" id="3.30.40.10">
    <property type="entry name" value="Zinc/RING finger domain, C3HC4 (zinc finger)"/>
    <property type="match status" value="1"/>
</dbReference>
<dbReference type="EMBL" id="CAXLJL010001011">
    <property type="protein sequence ID" value="CAL5142319.1"/>
    <property type="molecule type" value="Genomic_DNA"/>
</dbReference>
<evidence type="ECO:0000256" key="6">
    <source>
        <dbReference type="ARBA" id="ARBA00022801"/>
    </source>
</evidence>
<dbReference type="GO" id="GO:0008821">
    <property type="term" value="F:crossover junction DNA endonuclease activity"/>
    <property type="evidence" value="ECO:0007669"/>
    <property type="project" value="TreeGrafter"/>
</dbReference>
<evidence type="ECO:0000256" key="8">
    <source>
        <dbReference type="ARBA" id="ARBA00023172"/>
    </source>
</evidence>
<dbReference type="PANTHER" id="PTHR20208:SF10">
    <property type="entry name" value="STRUCTURE-SPECIFIC ENDONUCLEASE SUBUNIT SLX1"/>
    <property type="match status" value="1"/>
</dbReference>
<comment type="similarity">
    <text evidence="11">Belongs to the SLX1 family.</text>
</comment>
<dbReference type="Proteomes" id="UP001497525">
    <property type="component" value="Unassembled WGS sequence"/>
</dbReference>
<comment type="function">
    <text evidence="11">Catalytic subunit of a heterodimeric structure-specific endonuclease that resolves DNA secondary structures generated during DNA repair and recombination. Has endonuclease activity towards branched DNA substrates, introducing single-strand cuts in duplex DNA close to junctions with ss-DNA.</text>
</comment>
<evidence type="ECO:0000256" key="3">
    <source>
        <dbReference type="ARBA" id="ARBA00022759"/>
    </source>
</evidence>
<keyword evidence="1 11" id="KW-0540">Nuclease</keyword>
<name>A0AAV2TY45_CALDB</name>
<dbReference type="GO" id="GO:0000724">
    <property type="term" value="P:double-strand break repair via homologous recombination"/>
    <property type="evidence" value="ECO:0007669"/>
    <property type="project" value="TreeGrafter"/>
</dbReference>
<evidence type="ECO:0000256" key="4">
    <source>
        <dbReference type="ARBA" id="ARBA00022763"/>
    </source>
</evidence>
<comment type="caution">
    <text evidence="13">The sequence shown here is derived from an EMBL/GenBank/DDBJ whole genome shotgun (WGS) entry which is preliminary data.</text>
</comment>
<dbReference type="GO" id="GO:0008270">
    <property type="term" value="F:zinc ion binding"/>
    <property type="evidence" value="ECO:0007669"/>
    <property type="project" value="UniProtKB-KW"/>
</dbReference>
<keyword evidence="4 11" id="KW-0227">DNA damage</keyword>
<accession>A0AAV2TY45</accession>
<gene>
    <name evidence="13" type="ORF">CDAUBV1_LOCUS17559</name>
</gene>
<dbReference type="FunFam" id="3.40.1440.10:FF:000008">
    <property type="entry name" value="Structure-specific endonuclease subunit SLX1 homolog"/>
    <property type="match status" value="1"/>
</dbReference>
<dbReference type="AlphaFoldDB" id="A0AAV2TY45"/>
<dbReference type="InterPro" id="IPR027520">
    <property type="entry name" value="Slx1"/>
</dbReference>
<dbReference type="CDD" id="cd10455">
    <property type="entry name" value="GIY-YIG_SLX1"/>
    <property type="match status" value="1"/>
</dbReference>
<sequence>MSGFECFDDESDYAQEGTQNFFGCYILVSTNPKFRGKTYIGFTVNPNRRIRQHNGGRLKGGAKSTAGKGPWDMVLIVHGFPNDISALRFEWAWQNPDLSRRLSNAVAPRRPKETPFEYRFRVLSCMLRIGPWNRLGLIIRWLKQEYQRNFDTDLSPPLHMPIVFGPVQLEPKRNDSSEGNWTGSCQLCNAQFKNTGSLYDDVPIRCPASCIYGSWHLMCIAEHMLTSSESTANQNPSDLLPLIPLSGTCPACHSVDLFWPHLIHQWKMKCRACSSS</sequence>
<dbReference type="PANTHER" id="PTHR20208">
    <property type="entry name" value="STRUCTURE-SPECIFIC ENDONUCLEASE SUBUNIT SLX1"/>
    <property type="match status" value="1"/>
</dbReference>
<evidence type="ECO:0000259" key="12">
    <source>
        <dbReference type="PROSITE" id="PS50164"/>
    </source>
</evidence>
<keyword evidence="9 11" id="KW-0234">DNA repair</keyword>
<evidence type="ECO:0000313" key="13">
    <source>
        <dbReference type="EMBL" id="CAL5142319.1"/>
    </source>
</evidence>
<dbReference type="InterPro" id="IPR035901">
    <property type="entry name" value="GIY-YIG_endonuc_sf"/>
</dbReference>
<evidence type="ECO:0000256" key="9">
    <source>
        <dbReference type="ARBA" id="ARBA00023204"/>
    </source>
</evidence>
<evidence type="ECO:0000256" key="1">
    <source>
        <dbReference type="ARBA" id="ARBA00022722"/>
    </source>
</evidence>
<dbReference type="Pfam" id="PF21202">
    <property type="entry name" value="SLX1_C"/>
    <property type="match status" value="1"/>
</dbReference>
<keyword evidence="2" id="KW-0479">Metal-binding</keyword>
<keyword evidence="10 11" id="KW-0539">Nucleus</keyword>
<keyword evidence="7" id="KW-0862">Zinc</keyword>
<evidence type="ECO:0000256" key="2">
    <source>
        <dbReference type="ARBA" id="ARBA00022723"/>
    </source>
</evidence>
<keyword evidence="5" id="KW-0863">Zinc-finger</keyword>
<keyword evidence="3 11" id="KW-0255">Endonuclease</keyword>
<protein>
    <recommendedName>
        <fullName evidence="11">Structure-specific endonuclease subunit SLX1 homolog</fullName>
        <ecNumber evidence="11">3.1.-.-</ecNumber>
    </recommendedName>
</protein>
<dbReference type="InterPro" id="IPR050381">
    <property type="entry name" value="SLX1_endonuclease"/>
</dbReference>
<comment type="caution">
    <text evidence="11">Lacks conserved residue(s) required for the propagation of feature annotation.</text>
</comment>
<dbReference type="Pfam" id="PF01541">
    <property type="entry name" value="GIY-YIG"/>
    <property type="match status" value="1"/>
</dbReference>
<dbReference type="InterPro" id="IPR048749">
    <property type="entry name" value="SLX1_C"/>
</dbReference>
<evidence type="ECO:0000256" key="10">
    <source>
        <dbReference type="ARBA" id="ARBA00023242"/>
    </source>
</evidence>
<evidence type="ECO:0000256" key="11">
    <source>
        <dbReference type="HAMAP-Rule" id="MF_03100"/>
    </source>
</evidence>
<dbReference type="SMART" id="SM00465">
    <property type="entry name" value="GIYc"/>
    <property type="match status" value="1"/>
</dbReference>
<keyword evidence="6 11" id="KW-0378">Hydrolase</keyword>
<comment type="cofactor">
    <cofactor evidence="11">
        <name>a divalent metal cation</name>
        <dbReference type="ChEBI" id="CHEBI:60240"/>
    </cofactor>
</comment>
<dbReference type="InterPro" id="IPR013083">
    <property type="entry name" value="Znf_RING/FYVE/PHD"/>
</dbReference>